<dbReference type="KEGG" id="cci:CC1G_15518"/>
<dbReference type="VEuPathDB" id="FungiDB:CC1G_15518"/>
<evidence type="ECO:0000313" key="2">
    <source>
        <dbReference type="Proteomes" id="UP000001861"/>
    </source>
</evidence>
<comment type="caution">
    <text evidence="1">The sequence shown here is derived from an EMBL/GenBank/DDBJ whole genome shotgun (WGS) entry which is preliminary data.</text>
</comment>
<sequence>MVPIPLEVLSCIHGFLGKQDVTTCLRVNKTFFSLSLSTLYRGDSPLASSGPKNNWKRIEMMASRATNAETGGCNLEALSLITDLHVGPIEDFKLTSIASSLVNLCRLVLINEGFMISTMLDLLAREKNPAFPCLEILKINPGSGFSFNNSPRCRNVERLNGILLPYLRVFKESRRPTLPLELLQRIQGMLDRTNTVTCLRVCKAMFHHSVDILSKGRDDNMVIETIAKKLEGSKSGHGILCQHNDHQNTPNCLSTLKSLTIHGPWEWSFLMCCRHVECLAIHGPLEEEDIKELSTFFGNVKGLQRVKTLILDVHIRPRRTWECELTTFSNFLPSLQQDNRRTFHRPFAFKVIGRSVH</sequence>
<dbReference type="Proteomes" id="UP000001861">
    <property type="component" value="Unassembled WGS sequence"/>
</dbReference>
<dbReference type="AlphaFoldDB" id="D6RN99"/>
<dbReference type="InParanoid" id="D6RN99"/>
<dbReference type="GeneID" id="9379006"/>
<protein>
    <recommendedName>
        <fullName evidence="3">F-box domain-containing protein</fullName>
    </recommendedName>
</protein>
<accession>D6RN99</accession>
<proteinExistence type="predicted"/>
<gene>
    <name evidence="1" type="ORF">CC1G_15518</name>
</gene>
<reference evidence="1 2" key="1">
    <citation type="journal article" date="2010" name="Proc. Natl. Acad. Sci. U.S.A.">
        <title>Insights into evolution of multicellular fungi from the assembled chromosomes of the mushroom Coprinopsis cinerea (Coprinus cinereus).</title>
        <authorList>
            <person name="Stajich J.E."/>
            <person name="Wilke S.K."/>
            <person name="Ahren D."/>
            <person name="Au C.H."/>
            <person name="Birren B.W."/>
            <person name="Borodovsky M."/>
            <person name="Burns C."/>
            <person name="Canback B."/>
            <person name="Casselton L.A."/>
            <person name="Cheng C.K."/>
            <person name="Deng J."/>
            <person name="Dietrich F.S."/>
            <person name="Fargo D.C."/>
            <person name="Farman M.L."/>
            <person name="Gathman A.C."/>
            <person name="Goldberg J."/>
            <person name="Guigo R."/>
            <person name="Hoegger P.J."/>
            <person name="Hooker J.B."/>
            <person name="Huggins A."/>
            <person name="James T.Y."/>
            <person name="Kamada T."/>
            <person name="Kilaru S."/>
            <person name="Kodira C."/>
            <person name="Kues U."/>
            <person name="Kupfer D."/>
            <person name="Kwan H.S."/>
            <person name="Lomsadze A."/>
            <person name="Li W."/>
            <person name="Lilly W.W."/>
            <person name="Ma L.J."/>
            <person name="Mackey A.J."/>
            <person name="Manning G."/>
            <person name="Martin F."/>
            <person name="Muraguchi H."/>
            <person name="Natvig D.O."/>
            <person name="Palmerini H."/>
            <person name="Ramesh M.A."/>
            <person name="Rehmeyer C.J."/>
            <person name="Roe B.A."/>
            <person name="Shenoy N."/>
            <person name="Stanke M."/>
            <person name="Ter-Hovhannisyan V."/>
            <person name="Tunlid A."/>
            <person name="Velagapudi R."/>
            <person name="Vision T.J."/>
            <person name="Zeng Q."/>
            <person name="Zolan M.E."/>
            <person name="Pukkila P.J."/>
        </authorList>
    </citation>
    <scope>NUCLEOTIDE SEQUENCE [LARGE SCALE GENOMIC DNA]</scope>
    <source>
        <strain evidence="2">Okayama-7 / 130 / ATCC MYA-4618 / FGSC 9003</strain>
    </source>
</reference>
<evidence type="ECO:0008006" key="3">
    <source>
        <dbReference type="Google" id="ProtNLM"/>
    </source>
</evidence>
<name>D6RN99_COPC7</name>
<dbReference type="HOGENOM" id="CLU_776155_0_0_1"/>
<dbReference type="EMBL" id="AACS02000006">
    <property type="protein sequence ID" value="EFI27483.1"/>
    <property type="molecule type" value="Genomic_DNA"/>
</dbReference>
<evidence type="ECO:0000313" key="1">
    <source>
        <dbReference type="EMBL" id="EFI27483.1"/>
    </source>
</evidence>
<organism evidence="1 2">
    <name type="scientific">Coprinopsis cinerea (strain Okayama-7 / 130 / ATCC MYA-4618 / FGSC 9003)</name>
    <name type="common">Inky cap fungus</name>
    <name type="synonym">Hormographiella aspergillata</name>
    <dbReference type="NCBI Taxonomy" id="240176"/>
    <lineage>
        <taxon>Eukaryota</taxon>
        <taxon>Fungi</taxon>
        <taxon>Dikarya</taxon>
        <taxon>Basidiomycota</taxon>
        <taxon>Agaricomycotina</taxon>
        <taxon>Agaricomycetes</taxon>
        <taxon>Agaricomycetidae</taxon>
        <taxon>Agaricales</taxon>
        <taxon>Agaricineae</taxon>
        <taxon>Psathyrellaceae</taxon>
        <taxon>Coprinopsis</taxon>
    </lineage>
</organism>
<keyword evidence="2" id="KW-1185">Reference proteome</keyword>
<dbReference type="RefSeq" id="XP_002910977.1">
    <property type="nucleotide sequence ID" value="XM_002910931.1"/>
</dbReference>